<dbReference type="Proteomes" id="UP001595821">
    <property type="component" value="Unassembled WGS sequence"/>
</dbReference>
<organism evidence="2 3">
    <name type="scientific">Natribaculum luteum</name>
    <dbReference type="NCBI Taxonomy" id="1586232"/>
    <lineage>
        <taxon>Archaea</taxon>
        <taxon>Methanobacteriati</taxon>
        <taxon>Methanobacteriota</taxon>
        <taxon>Stenosarchaea group</taxon>
        <taxon>Halobacteria</taxon>
        <taxon>Halobacteriales</taxon>
        <taxon>Natrialbaceae</taxon>
        <taxon>Natribaculum</taxon>
    </lineage>
</organism>
<dbReference type="InterPro" id="IPR005325">
    <property type="entry name" value="DUF308_memb"/>
</dbReference>
<comment type="caution">
    <text evidence="2">The sequence shown here is derived from an EMBL/GenBank/DDBJ whole genome shotgun (WGS) entry which is preliminary data.</text>
</comment>
<feature type="transmembrane region" description="Helical" evidence="1">
    <location>
        <begin position="21"/>
        <end position="42"/>
    </location>
</feature>
<dbReference type="AlphaFoldDB" id="A0ABD5P027"/>
<accession>A0ABD5P027</accession>
<dbReference type="GeneID" id="71854017"/>
<evidence type="ECO:0000313" key="3">
    <source>
        <dbReference type="Proteomes" id="UP001595821"/>
    </source>
</evidence>
<dbReference type="Pfam" id="PF03729">
    <property type="entry name" value="DUF308"/>
    <property type="match status" value="1"/>
</dbReference>
<dbReference type="PANTHER" id="PTHR34989">
    <property type="entry name" value="PROTEIN HDED"/>
    <property type="match status" value="1"/>
</dbReference>
<evidence type="ECO:0000313" key="2">
    <source>
        <dbReference type="EMBL" id="MFC4247374.1"/>
    </source>
</evidence>
<evidence type="ECO:0000256" key="1">
    <source>
        <dbReference type="SAM" id="Phobius"/>
    </source>
</evidence>
<feature type="transmembrane region" description="Helical" evidence="1">
    <location>
        <begin position="76"/>
        <end position="94"/>
    </location>
</feature>
<dbReference type="PANTHER" id="PTHR34989:SF1">
    <property type="entry name" value="PROTEIN HDED"/>
    <property type="match status" value="1"/>
</dbReference>
<feature type="transmembrane region" description="Helical" evidence="1">
    <location>
        <begin position="158"/>
        <end position="180"/>
    </location>
</feature>
<sequence length="199" mass="20331">MNSMTTDEEYAAYSLQKGWRTLAIAGGVIALIGVLAIAFPFVTGISMTYLLGALLLVGGIVHGVHAFSARGWKGSLWQVTLGVVSVLAGLLLLANPVLGLASLTLLVIAYLLVDGIAELGLSLRMGAQKGRGWIAASGAISLVLAGLLWLGFPADAMWAVGLLVGVSLLATGISMVFVAAAGRGVEEEDVASATEPRGA</sequence>
<feature type="transmembrane region" description="Helical" evidence="1">
    <location>
        <begin position="133"/>
        <end position="152"/>
    </location>
</feature>
<dbReference type="InterPro" id="IPR052712">
    <property type="entry name" value="Acid_resist_chaperone_HdeD"/>
</dbReference>
<proteinExistence type="predicted"/>
<keyword evidence="1" id="KW-0472">Membrane</keyword>
<dbReference type="RefSeq" id="WP_246974929.1">
    <property type="nucleotide sequence ID" value="NZ_CP095397.1"/>
</dbReference>
<feature type="transmembrane region" description="Helical" evidence="1">
    <location>
        <begin position="48"/>
        <end position="69"/>
    </location>
</feature>
<keyword evidence="1" id="KW-1133">Transmembrane helix</keyword>
<keyword evidence="1" id="KW-0812">Transmembrane</keyword>
<reference evidence="2 3" key="1">
    <citation type="journal article" date="2014" name="Int. J. Syst. Evol. Microbiol.">
        <title>Complete genome sequence of Corynebacterium casei LMG S-19264T (=DSM 44701T), isolated from a smear-ripened cheese.</title>
        <authorList>
            <consortium name="US DOE Joint Genome Institute (JGI-PGF)"/>
            <person name="Walter F."/>
            <person name="Albersmeier A."/>
            <person name="Kalinowski J."/>
            <person name="Ruckert C."/>
        </authorList>
    </citation>
    <scope>NUCLEOTIDE SEQUENCE [LARGE SCALE GENOMIC DNA]</scope>
    <source>
        <strain evidence="2 3">IBRC-M 10912</strain>
    </source>
</reference>
<dbReference type="EMBL" id="JBHSDJ010000029">
    <property type="protein sequence ID" value="MFC4247374.1"/>
    <property type="molecule type" value="Genomic_DNA"/>
</dbReference>
<gene>
    <name evidence="2" type="ORF">ACFOZ7_10240</name>
</gene>
<protein>
    <submittedName>
        <fullName evidence="2">HdeD family acid-resistance protein</fullName>
    </submittedName>
</protein>
<name>A0ABD5P027_9EURY</name>